<feature type="compositionally biased region" description="Polar residues" evidence="5">
    <location>
        <begin position="653"/>
        <end position="662"/>
    </location>
</feature>
<feature type="compositionally biased region" description="Basic and acidic residues" evidence="5">
    <location>
        <begin position="440"/>
        <end position="453"/>
    </location>
</feature>
<evidence type="ECO:0000313" key="7">
    <source>
        <dbReference type="EMBL" id="KAA8916122.1"/>
    </source>
</evidence>
<proteinExistence type="predicted"/>
<feature type="compositionally biased region" description="Low complexity" evidence="5">
    <location>
        <begin position="408"/>
        <end position="439"/>
    </location>
</feature>
<feature type="region of interest" description="Disordered" evidence="5">
    <location>
        <begin position="119"/>
        <end position="167"/>
    </location>
</feature>
<keyword evidence="3" id="KW-0206">Cytoskeleton</keyword>
<feature type="domain" description="Cep57 centrosome microtubule-binding" evidence="6">
    <location>
        <begin position="680"/>
        <end position="755"/>
    </location>
</feature>
<feature type="compositionally biased region" description="Polar residues" evidence="5">
    <location>
        <begin position="212"/>
        <end position="221"/>
    </location>
</feature>
<organism evidence="7 8">
    <name type="scientific">Trichomonascus ciferrii</name>
    <dbReference type="NCBI Taxonomy" id="44093"/>
    <lineage>
        <taxon>Eukaryota</taxon>
        <taxon>Fungi</taxon>
        <taxon>Dikarya</taxon>
        <taxon>Ascomycota</taxon>
        <taxon>Saccharomycotina</taxon>
        <taxon>Dipodascomycetes</taxon>
        <taxon>Dipodascales</taxon>
        <taxon>Trichomonascaceae</taxon>
        <taxon>Trichomonascus</taxon>
        <taxon>Trichomonascus ciferrii complex</taxon>
    </lineage>
</organism>
<gene>
    <name evidence="7" type="ORF">TRICI_001773</name>
</gene>
<evidence type="ECO:0000256" key="3">
    <source>
        <dbReference type="ARBA" id="ARBA00023212"/>
    </source>
</evidence>
<feature type="region of interest" description="Disordered" evidence="5">
    <location>
        <begin position="1"/>
        <end position="20"/>
    </location>
</feature>
<evidence type="ECO:0000256" key="4">
    <source>
        <dbReference type="SAM" id="Coils"/>
    </source>
</evidence>
<reference evidence="7" key="1">
    <citation type="journal article" date="2019" name="G3 (Bethesda)">
        <title>Genome Assemblies of Two Rare Opportunistic Yeast Pathogens: Diutina rugosa (syn. Candida rugosa) and Trichomonascus ciferrii (syn. Candida ciferrii).</title>
        <authorList>
            <person name="Mixao V."/>
            <person name="Saus E."/>
            <person name="Hansen A.P."/>
            <person name="Lass-Florl C."/>
            <person name="Gabaldon T."/>
        </authorList>
    </citation>
    <scope>NUCLEOTIDE SEQUENCE</scope>
    <source>
        <strain evidence="7">CBS 4856</strain>
    </source>
</reference>
<comment type="caution">
    <text evidence="7">The sequence shown here is derived from an EMBL/GenBank/DDBJ whole genome shotgun (WGS) entry which is preliminary data.</text>
</comment>
<feature type="coiled-coil region" evidence="4">
    <location>
        <begin position="352"/>
        <end position="379"/>
    </location>
</feature>
<dbReference type="InterPro" id="IPR051756">
    <property type="entry name" value="Centrosomal_MT-associated"/>
</dbReference>
<dbReference type="EMBL" id="SWFS01000123">
    <property type="protein sequence ID" value="KAA8916122.1"/>
    <property type="molecule type" value="Genomic_DNA"/>
</dbReference>
<name>A0A642V7Q7_9ASCO</name>
<dbReference type="Gene3D" id="1.10.287.1490">
    <property type="match status" value="1"/>
</dbReference>
<evidence type="ECO:0000256" key="2">
    <source>
        <dbReference type="ARBA" id="ARBA00022490"/>
    </source>
</evidence>
<keyword evidence="4" id="KW-0175">Coiled coil</keyword>
<keyword evidence="2" id="KW-0963">Cytoplasm</keyword>
<feature type="coiled-coil region" evidence="4">
    <location>
        <begin position="250"/>
        <end position="312"/>
    </location>
</feature>
<sequence length="790" mass="89041">MYGERVPPSSLSPRPQAHSTLDLDMSDFDISDTNFDLPVNENGHLDEDMSSAFEVSNYSFNKNNNKTTPSRNNNDFLSPQVPSAEVKRHFNNFSYANDYQISDNSIEYARGKARNLSANYSRRSSASSAGRGSPVAHKVTEQVRKPTPNKRQSPPKKSSSEDDGKYNFAIPTEYKDDASFFKFMNGRDKNRDSDEKQSSNNNNNNNLPDITGLSSIFSSETGSKRNRESRHKTIASVPVDPDDQALFTAFNSFQRKVDKLESDKHSLMDKIKYQEAELNSLRTKYNDEMGRYDDMEKRARKYKTMAASLKEQKLQSDNNDSAQAGYWKNQHDVLKEKLHDMTQQRNNAFGTISEKDRQIEYLENQVQNLKAEITRLHNERLENSILANNTAPHSTTAVTFTDPPNNNPPSTTTSSTSTEPKPAASTATATAAPTPATESKASKDTADSNEEIKQLLLKLLAKTDNVKEREEDKRVPEENQKEETEMEEQEDEKSSESGQGEPLGPEDSVIEALQHAIDRLRVRGSEKPAEKPVKKKQTSKPAKTKKDTTKKHRSRHYYESDNSEESTSEEEEVSSDADETSSSITDPGIALPTKAGKHREWAEPKQKSKRSSAKTYDSEKTLRNTPAPTTGKVPRLVDRVYESIPQECDVCNPTTTANSGYTRETFGVNKKSPEWDEESTLRPSMSPEDSVKLVLEKMSSELSALKDQYNGLMAEYNERNPASHRTKRREVAAGLKELVDEMESKADQIYAMYDVIAATKIPIEDDEVDDGPYDNDQPMNLLGRHEWIHT</sequence>
<protein>
    <recommendedName>
        <fullName evidence="6">Cep57 centrosome microtubule-binding domain-containing protein</fullName>
    </recommendedName>
</protein>
<feature type="compositionally biased region" description="Basic and acidic residues" evidence="5">
    <location>
        <begin position="464"/>
        <end position="483"/>
    </location>
</feature>
<feature type="compositionally biased region" description="Acidic residues" evidence="5">
    <location>
        <begin position="561"/>
        <end position="579"/>
    </location>
</feature>
<dbReference type="GO" id="GO:0005815">
    <property type="term" value="C:microtubule organizing center"/>
    <property type="evidence" value="ECO:0007669"/>
    <property type="project" value="UniProtKB-SubCell"/>
</dbReference>
<accession>A0A642V7Q7</accession>
<dbReference type="PANTHER" id="PTHR19336:SF9">
    <property type="entry name" value="SPINDLE POLE BODY PROTEIN PPC89"/>
    <property type="match status" value="1"/>
</dbReference>
<feature type="region of interest" description="Disordered" evidence="5">
    <location>
        <begin position="387"/>
        <end position="635"/>
    </location>
</feature>
<evidence type="ECO:0000313" key="8">
    <source>
        <dbReference type="Proteomes" id="UP000761534"/>
    </source>
</evidence>
<feature type="compositionally biased region" description="Basic and acidic residues" evidence="5">
    <location>
        <begin position="184"/>
        <end position="197"/>
    </location>
</feature>
<keyword evidence="8" id="KW-1185">Reference proteome</keyword>
<dbReference type="InterPro" id="IPR024957">
    <property type="entry name" value="Cep57_MT-bd_dom"/>
</dbReference>
<feature type="compositionally biased region" description="Basic and acidic residues" evidence="5">
    <location>
        <begin position="516"/>
        <end position="532"/>
    </location>
</feature>
<feature type="compositionally biased region" description="Acidic residues" evidence="5">
    <location>
        <begin position="484"/>
        <end position="493"/>
    </location>
</feature>
<feature type="region of interest" description="Disordered" evidence="5">
    <location>
        <begin position="653"/>
        <end position="688"/>
    </location>
</feature>
<feature type="compositionally biased region" description="Polar residues" evidence="5">
    <location>
        <begin position="9"/>
        <end position="19"/>
    </location>
</feature>
<dbReference type="GO" id="GO:0008017">
    <property type="term" value="F:microtubule binding"/>
    <property type="evidence" value="ECO:0007669"/>
    <property type="project" value="InterPro"/>
</dbReference>
<feature type="compositionally biased region" description="Low complexity" evidence="5">
    <location>
        <begin position="119"/>
        <end position="133"/>
    </location>
</feature>
<feature type="compositionally biased region" description="Polar residues" evidence="5">
    <location>
        <begin position="387"/>
        <end position="399"/>
    </location>
</feature>
<dbReference type="Proteomes" id="UP000761534">
    <property type="component" value="Unassembled WGS sequence"/>
</dbReference>
<evidence type="ECO:0000256" key="1">
    <source>
        <dbReference type="ARBA" id="ARBA00004267"/>
    </source>
</evidence>
<evidence type="ECO:0000256" key="5">
    <source>
        <dbReference type="SAM" id="MobiDB-lite"/>
    </source>
</evidence>
<dbReference type="VEuPathDB" id="FungiDB:TRICI_001773"/>
<dbReference type="PANTHER" id="PTHR19336">
    <property type="entry name" value="UNCHARACTERIZED DUF1167"/>
    <property type="match status" value="1"/>
</dbReference>
<dbReference type="OrthoDB" id="76453at2759"/>
<dbReference type="AlphaFoldDB" id="A0A642V7Q7"/>
<comment type="subcellular location">
    <subcellularLocation>
        <location evidence="1">Cytoplasm</location>
        <location evidence="1">Cytoskeleton</location>
        <location evidence="1">Microtubule organizing center</location>
    </subcellularLocation>
</comment>
<dbReference type="Pfam" id="PF06657">
    <property type="entry name" value="Cep57_MT_bd"/>
    <property type="match status" value="1"/>
</dbReference>
<feature type="region of interest" description="Disordered" evidence="5">
    <location>
        <begin position="184"/>
        <end position="234"/>
    </location>
</feature>
<evidence type="ECO:0000259" key="6">
    <source>
        <dbReference type="Pfam" id="PF06657"/>
    </source>
</evidence>